<comment type="similarity">
    <text evidence="5">Belongs to the EutC family.</text>
</comment>
<comment type="subunit">
    <text evidence="5">The basic unit is a heterodimer which dimerizes to form tetramers. The heterotetramers trimerize; 6 large subunits form a core ring with 6 small subunits projecting outwards.</text>
</comment>
<dbReference type="UniPathway" id="UPA00560"/>
<dbReference type="EC" id="4.3.1.7" evidence="5"/>
<evidence type="ECO:0000256" key="4">
    <source>
        <dbReference type="ARBA" id="ARBA00024446"/>
    </source>
</evidence>
<proteinExistence type="inferred from homology"/>
<protein>
    <recommendedName>
        <fullName evidence="5">Ethanolamine ammonia-lyase small subunit</fullName>
        <shortName evidence="5">EAL small subunit</shortName>
        <ecNumber evidence="5">4.3.1.7</ecNumber>
    </recommendedName>
</protein>
<dbReference type="NCBIfam" id="NF003971">
    <property type="entry name" value="PRK05465.1"/>
    <property type="match status" value="1"/>
</dbReference>
<dbReference type="InterPro" id="IPR042255">
    <property type="entry name" value="EutC_N"/>
</dbReference>
<dbReference type="InterPro" id="IPR009246">
    <property type="entry name" value="EutC"/>
</dbReference>
<dbReference type="Pfam" id="PF05985">
    <property type="entry name" value="EutC"/>
    <property type="match status" value="1"/>
</dbReference>
<accession>A0A158CNE7</accession>
<organism evidence="6 7">
    <name type="scientific">Caballeronia pedi</name>
    <dbReference type="NCBI Taxonomy" id="1777141"/>
    <lineage>
        <taxon>Bacteria</taxon>
        <taxon>Pseudomonadati</taxon>
        <taxon>Pseudomonadota</taxon>
        <taxon>Betaproteobacteria</taxon>
        <taxon>Burkholderiales</taxon>
        <taxon>Burkholderiaceae</taxon>
        <taxon>Caballeronia</taxon>
    </lineage>
</organism>
<keyword evidence="1 5" id="KW-0846">Cobalamin</keyword>
<dbReference type="GO" id="GO:0046336">
    <property type="term" value="P:ethanolamine catabolic process"/>
    <property type="evidence" value="ECO:0007669"/>
    <property type="project" value="UniProtKB-UniRule"/>
</dbReference>
<dbReference type="GO" id="GO:0009350">
    <property type="term" value="C:ethanolamine ammonia-lyase complex"/>
    <property type="evidence" value="ECO:0007669"/>
    <property type="project" value="UniProtKB-UniRule"/>
</dbReference>
<dbReference type="OrthoDB" id="114248at2"/>
<evidence type="ECO:0000256" key="2">
    <source>
        <dbReference type="ARBA" id="ARBA00023239"/>
    </source>
</evidence>
<dbReference type="GO" id="GO:0031471">
    <property type="term" value="C:ethanolamine degradation polyhedral organelle"/>
    <property type="evidence" value="ECO:0007669"/>
    <property type="project" value="UniProtKB-UniRule"/>
</dbReference>
<feature type="binding site" evidence="5">
    <location>
        <position position="151"/>
    </location>
    <ligand>
        <name>adenosylcob(III)alamin</name>
        <dbReference type="ChEBI" id="CHEBI:18408"/>
    </ligand>
</feature>
<comment type="function">
    <text evidence="5">Catalyzes the deamination of various vicinal amino-alcohols to oxo compounds. Allows this organism to utilize ethanolamine as the sole source of nitrogen and carbon in the presence of external vitamin B12.</text>
</comment>
<dbReference type="PIRSF" id="PIRSF018982">
    <property type="entry name" value="EutC"/>
    <property type="match status" value="1"/>
</dbReference>
<keyword evidence="3 5" id="KW-0170">Cobalt</keyword>
<dbReference type="Proteomes" id="UP000054911">
    <property type="component" value="Unassembled WGS sequence"/>
</dbReference>
<dbReference type="GO" id="GO:0031419">
    <property type="term" value="F:cobalamin binding"/>
    <property type="evidence" value="ECO:0007669"/>
    <property type="project" value="UniProtKB-UniRule"/>
</dbReference>
<dbReference type="GO" id="GO:0006520">
    <property type="term" value="P:amino acid metabolic process"/>
    <property type="evidence" value="ECO:0007669"/>
    <property type="project" value="InterPro"/>
</dbReference>
<keyword evidence="4 5" id="KW-1283">Bacterial microcompartment</keyword>
<feature type="binding site" evidence="5">
    <location>
        <position position="172"/>
    </location>
    <ligand>
        <name>adenosylcob(III)alamin</name>
        <dbReference type="ChEBI" id="CHEBI:18408"/>
    </ligand>
</feature>
<evidence type="ECO:0000256" key="1">
    <source>
        <dbReference type="ARBA" id="ARBA00022628"/>
    </source>
</evidence>
<reference evidence="6" key="1">
    <citation type="submission" date="2016-01" db="EMBL/GenBank/DDBJ databases">
        <authorList>
            <person name="Peeters C."/>
        </authorList>
    </citation>
    <scope>NUCLEOTIDE SEQUENCE [LARGE SCALE GENOMIC DNA]</scope>
    <source>
        <strain evidence="6">LMG 29323</strain>
    </source>
</reference>
<evidence type="ECO:0000256" key="3">
    <source>
        <dbReference type="ARBA" id="ARBA00023285"/>
    </source>
</evidence>
<name>A0A158CNE7_9BURK</name>
<comment type="caution">
    <text evidence="6">The sequence shown here is derived from an EMBL/GenBank/DDBJ whole genome shotgun (WGS) entry which is preliminary data.</text>
</comment>
<dbReference type="GO" id="GO:0008851">
    <property type="term" value="F:ethanolamine ammonia-lyase activity"/>
    <property type="evidence" value="ECO:0007669"/>
    <property type="project" value="UniProtKB-UniRule"/>
</dbReference>
<keyword evidence="7" id="KW-1185">Reference proteome</keyword>
<dbReference type="STRING" id="1777141.AWB80_05552"/>
<comment type="pathway">
    <text evidence="5">Amine and polyamine degradation; ethanolamine degradation.</text>
</comment>
<dbReference type="PANTHER" id="PTHR39330">
    <property type="entry name" value="ETHANOLAMINE AMMONIA-LYASE LIGHT CHAIN"/>
    <property type="match status" value="1"/>
</dbReference>
<comment type="catalytic activity">
    <reaction evidence="5">
        <text>ethanolamine = acetaldehyde + NH4(+)</text>
        <dbReference type="Rhea" id="RHEA:15313"/>
        <dbReference type="ChEBI" id="CHEBI:15343"/>
        <dbReference type="ChEBI" id="CHEBI:28938"/>
        <dbReference type="ChEBI" id="CHEBI:57603"/>
        <dbReference type="EC" id="4.3.1.7"/>
    </reaction>
</comment>
<dbReference type="InterPro" id="IPR042251">
    <property type="entry name" value="EutC_C"/>
</dbReference>
<comment type="subcellular location">
    <subcellularLocation>
        <location evidence="5">Bacterial microcompartment</location>
    </subcellularLocation>
</comment>
<feature type="binding site" evidence="5">
    <location>
        <position position="201"/>
    </location>
    <ligand>
        <name>adenosylcob(III)alamin</name>
        <dbReference type="ChEBI" id="CHEBI:18408"/>
    </ligand>
</feature>
<evidence type="ECO:0000313" key="6">
    <source>
        <dbReference type="EMBL" id="SAK83821.1"/>
    </source>
</evidence>
<dbReference type="RefSeq" id="WP_061177916.1">
    <property type="nucleotide sequence ID" value="NZ_FCOE02000023.1"/>
</dbReference>
<evidence type="ECO:0000256" key="5">
    <source>
        <dbReference type="HAMAP-Rule" id="MF_00601"/>
    </source>
</evidence>
<gene>
    <name evidence="5" type="primary">eutC</name>
    <name evidence="6" type="ORF">AWB80_05552</name>
</gene>
<dbReference type="Gene3D" id="3.40.50.11240">
    <property type="entry name" value="Ethanolamine ammonia-lyase light chain (EutC)"/>
    <property type="match status" value="1"/>
</dbReference>
<comment type="cofactor">
    <cofactor evidence="5">
        <name>adenosylcob(III)alamin</name>
        <dbReference type="ChEBI" id="CHEBI:18408"/>
    </cofactor>
    <text evidence="5">Binds between the large and small subunits.</text>
</comment>
<dbReference type="PANTHER" id="PTHR39330:SF1">
    <property type="entry name" value="ETHANOLAMINE AMMONIA-LYASE SMALL SUBUNIT"/>
    <property type="match status" value="1"/>
</dbReference>
<evidence type="ECO:0000313" key="7">
    <source>
        <dbReference type="Proteomes" id="UP000054911"/>
    </source>
</evidence>
<dbReference type="HAMAP" id="MF_00601">
    <property type="entry name" value="EutC"/>
    <property type="match status" value="1"/>
</dbReference>
<dbReference type="AlphaFoldDB" id="A0A158CNE7"/>
<dbReference type="Gene3D" id="1.10.30.40">
    <property type="entry name" value="Ethanolamine ammonia-lyase light chain (EutC), N-terminal domain"/>
    <property type="match status" value="1"/>
</dbReference>
<keyword evidence="2 5" id="KW-0456">Lyase</keyword>
<sequence>MSVSANPWDALRRFTDARIALGRAGSSLPTAPLLAFNLAHAQARDAVHRPLDVDALRSALLSKGFDIATVESAAPSRDVYLRCPDLGRRLSDESAARLESHTKHADLVFVIADGLSSSAASTHAIPLIERTMARLEGWRIGPVVIGTQARVALGDGIGAILKPSLVAVLIGERPGLSSPASLGVYVTYDPVRGRSDAERNCISNVRPEGLAYDAAAFKLAWLLNEARQRKLTGVALKDDSAATLPGRTIDRRLGG</sequence>
<dbReference type="EMBL" id="FCOE02000023">
    <property type="protein sequence ID" value="SAK83821.1"/>
    <property type="molecule type" value="Genomic_DNA"/>
</dbReference>